<sequence>MQLEQTFQALREGLFRYYDTPFALRSDVLEQERRQLLDRDGVSWRKPFVEPIRDWRNAPGSIAEAISEARGPAGLSELVSAGLMEGVPSLRLHQQQMLASAMAGRHSVVTAGTGSGKTEAFLLPILADLVRESAGWTDPAPVGEDWWTSKGPWRAQRGEGDGRPAAIRALVMYPMNALVEDQLVRLRRAVDGPAARAWLKQHRPGHRFYFGRYTGQTPVSGSRESDTAVDLLRRSLRLLDGRSRKASAMEEADPDRYGGVSYFVPRLDGGEMRSRWDIQEAPPDLLITNYSMLNILLRRKRDERLFRATQEWLERDDSVFTLVIDELHMYRGTQGSEVAYLLRNLLDRLGLIDRPEKLRILATSASLEQERDRGFIEGFFAQPIDRFDIWAGEAEPLGDPPADLSPHLATIMSASERDDEEARTLALQLRLPAAITDMCKNDDGGAAARSVTDLGEGLFPTIQDEHLRESAAYAALNLAGHAGMRVRGHLFLRTVLGVWACSNPECKPGHADSRRNIGTLYDQPRYRCEECGARVLELLYCETCGDVFLGGYTSEEQDMLAWHLFPDSPDLEGIPERARLAKDPTTFLLYWPQREDPAVPYKHGAHWERGAYRFAFRRSRYEPMSGRVQNQKVGATGWTFHVTLKDGSDPDATALPKVNPLPIFCPSCGDNSERYAFGREARAVEDRSRTHSSIRAMGMGFEKANQVLADELMRQMGDRRKLVLFSDSRMDAAKLSAGLETSHYRDLVRQLLFQSIADEAAKTGMVELALARATGADTSAQATEARRWLRAQEPQHAPLIEDYARDDIDDEADAALAERILTRLRSPATPLATLSQAVTDKLLLLGVNPGGPAYDLSGFGPEDNRKPWHEIYEWAATPPRSKHPDDLSEDGRRLLAEIRRLSREEAVNSIYSGGGRDIESIGLAFTTLDPTTTLSVPTGIDAAIFRDILSGAMRILGARRRFIGMRDPDDDMPTNLRRWLKEVAAAQQVDEEVLGLRVAESLAGGVDRWLIETGALWLAPAGESQWQCPTCLRVHLHSAGGVCTYCRGRLGAPEEATASDGNYYAWLASSGGHAFRLHCEELTGQTGRSESGRRQTAFQGIFLEDELERVDTIDLLSVTTTMEAGVDIGSLRAVMMANMPPMRFNYQQRVGRAGRRDDPLALALTICRGRSHDDYYFDHPEKITGDPPPEPYIDLSRPDILKRVLAIEVLRQAFRQLGIEDDAAELGSNVHGQFGVAGDWRSKHETYVRDWIAHHGEDVDRCLDALLSLTLLKEQRPMLREFVAGEMLERIGELADAALAAWDLSQVLAEGGLLPMFGFPTRVRYLFHGRPTGYPWPPAATVDRDLEIAVSQFAPGSETPKDKAIHVAVGVAAWDAIGGRAFQHPDPLGPREDLLYCRDCLHLEPADGRDPTACPVCGKSDPVFSRIDLAQPLGFRTDWSPRNYDGRFEWRPAASPGRLSPGEARGGASVENLEARIGSDRLYVVNDNGGIGFELAPARNPRFNGLFSVELKNDPSHRGLDIPALAEEQAVNVSLGSRQVTDTLLLAAGQIPEELRLDPRTVAGKAALYSAGFLIRESAARQLDVQGRELRVGLWSEPQLGSDPRGWIFLADALENGAGYCTHLGEPDQLRKLLASARAYVEELADDVDHPCDSSCYDCLRSYENQAYHALLDWRLARDWLDLIEGLPLNVDRWSQTEEQVARSFASAFDARPAQVAGGVWTCEAQDHRLIVVSHPLEDDREDWWSERLARAVADAEDRGLIPEGGAAECRSSFDLLRRPGAVFAGL</sequence>
<dbReference type="GO" id="GO:0043138">
    <property type="term" value="F:3'-5' DNA helicase activity"/>
    <property type="evidence" value="ECO:0007669"/>
    <property type="project" value="TreeGrafter"/>
</dbReference>
<evidence type="ECO:0000313" key="6">
    <source>
        <dbReference type="EMBL" id="UGS35342.1"/>
    </source>
</evidence>
<dbReference type="GO" id="GO:0036297">
    <property type="term" value="P:interstrand cross-link repair"/>
    <property type="evidence" value="ECO:0007669"/>
    <property type="project" value="TreeGrafter"/>
</dbReference>
<feature type="domain" description="Helicase ATP-binding" evidence="5">
    <location>
        <begin position="80"/>
        <end position="372"/>
    </location>
</feature>
<proteinExistence type="predicted"/>
<dbReference type="InterPro" id="IPR001650">
    <property type="entry name" value="Helicase_C-like"/>
</dbReference>
<dbReference type="InterPro" id="IPR027417">
    <property type="entry name" value="P-loop_NTPase"/>
</dbReference>
<accession>A0A9E6XVP4</accession>
<dbReference type="SMART" id="SM00487">
    <property type="entry name" value="DEXDc"/>
    <property type="match status" value="1"/>
</dbReference>
<evidence type="ECO:0000259" key="5">
    <source>
        <dbReference type="PROSITE" id="PS51193"/>
    </source>
</evidence>
<evidence type="ECO:0000256" key="2">
    <source>
        <dbReference type="ARBA" id="ARBA00022801"/>
    </source>
</evidence>
<dbReference type="SUPFAM" id="SSF52540">
    <property type="entry name" value="P-loop containing nucleoside triphosphate hydrolases"/>
    <property type="match status" value="2"/>
</dbReference>
<organism evidence="6 7">
    <name type="scientific">Capillimicrobium parvum</name>
    <dbReference type="NCBI Taxonomy" id="2884022"/>
    <lineage>
        <taxon>Bacteria</taxon>
        <taxon>Bacillati</taxon>
        <taxon>Actinomycetota</taxon>
        <taxon>Thermoleophilia</taxon>
        <taxon>Solirubrobacterales</taxon>
        <taxon>Capillimicrobiaceae</taxon>
        <taxon>Capillimicrobium</taxon>
    </lineage>
</organism>
<keyword evidence="3" id="KW-0067">ATP-binding</keyword>
<reference evidence="6" key="1">
    <citation type="journal article" date="2022" name="Int. J. Syst. Evol. Microbiol.">
        <title>Pseudomonas aegrilactucae sp. nov. and Pseudomonas morbosilactucae sp. nov., pathogens causing bacterial rot of lettuce in Japan.</title>
        <authorList>
            <person name="Sawada H."/>
            <person name="Fujikawa T."/>
            <person name="Satou M."/>
        </authorList>
    </citation>
    <scope>NUCLEOTIDE SEQUENCE</scope>
    <source>
        <strain evidence="6">0166_1</strain>
    </source>
</reference>
<keyword evidence="2" id="KW-0378">Hydrolase</keyword>
<evidence type="ECO:0008006" key="8">
    <source>
        <dbReference type="Google" id="ProtNLM"/>
    </source>
</evidence>
<dbReference type="PANTHER" id="PTHR47957:SF3">
    <property type="entry name" value="ATP-DEPENDENT HELICASE HRQ1"/>
    <property type="match status" value="1"/>
</dbReference>
<dbReference type="InterPro" id="IPR014013">
    <property type="entry name" value="Helic_SF1/SF2_ATP-bd_DinG/Rad3"/>
</dbReference>
<keyword evidence="1" id="KW-0547">Nucleotide-binding</keyword>
<dbReference type="Pfam" id="PF00270">
    <property type="entry name" value="DEAD"/>
    <property type="match status" value="1"/>
</dbReference>
<name>A0A9E6XVP4_9ACTN</name>
<dbReference type="InterPro" id="IPR011545">
    <property type="entry name" value="DEAD/DEAH_box_helicase_dom"/>
</dbReference>
<dbReference type="PROSITE" id="PS51193">
    <property type="entry name" value="HELICASE_ATP_BIND_2"/>
    <property type="match status" value="1"/>
</dbReference>
<dbReference type="PANTHER" id="PTHR47957">
    <property type="entry name" value="ATP-DEPENDENT HELICASE HRQ1"/>
    <property type="match status" value="1"/>
</dbReference>
<dbReference type="InterPro" id="IPR014001">
    <property type="entry name" value="Helicase_ATP-bd"/>
</dbReference>
<dbReference type="SMART" id="SM00490">
    <property type="entry name" value="HELICc"/>
    <property type="match status" value="1"/>
</dbReference>
<dbReference type="PROSITE" id="PS51192">
    <property type="entry name" value="HELICASE_ATP_BIND_1"/>
    <property type="match status" value="1"/>
</dbReference>
<keyword evidence="7" id="KW-1185">Reference proteome</keyword>
<dbReference type="GO" id="GO:0005524">
    <property type="term" value="F:ATP binding"/>
    <property type="evidence" value="ECO:0007669"/>
    <property type="project" value="UniProtKB-KW"/>
</dbReference>
<feature type="domain" description="Helicase ATP-binding" evidence="4">
    <location>
        <begin position="98"/>
        <end position="385"/>
    </location>
</feature>
<evidence type="ECO:0000259" key="4">
    <source>
        <dbReference type="PROSITE" id="PS51192"/>
    </source>
</evidence>
<dbReference type="GO" id="GO:0016787">
    <property type="term" value="F:hydrolase activity"/>
    <property type="evidence" value="ECO:0007669"/>
    <property type="project" value="UniProtKB-KW"/>
</dbReference>
<dbReference type="RefSeq" id="WP_259315030.1">
    <property type="nucleotide sequence ID" value="NZ_CP087164.1"/>
</dbReference>
<dbReference type="KEGG" id="sbae:DSM104329_01729"/>
<dbReference type="Proteomes" id="UP001162834">
    <property type="component" value="Chromosome"/>
</dbReference>
<dbReference type="Gene3D" id="3.40.50.300">
    <property type="entry name" value="P-loop containing nucleotide triphosphate hydrolases"/>
    <property type="match status" value="2"/>
</dbReference>
<dbReference type="GO" id="GO:0003676">
    <property type="term" value="F:nucleic acid binding"/>
    <property type="evidence" value="ECO:0007669"/>
    <property type="project" value="InterPro"/>
</dbReference>
<dbReference type="GO" id="GO:0006289">
    <property type="term" value="P:nucleotide-excision repair"/>
    <property type="evidence" value="ECO:0007669"/>
    <property type="project" value="TreeGrafter"/>
</dbReference>
<dbReference type="EMBL" id="CP087164">
    <property type="protein sequence ID" value="UGS35342.1"/>
    <property type="molecule type" value="Genomic_DNA"/>
</dbReference>
<dbReference type="Pfam" id="PF00271">
    <property type="entry name" value="Helicase_C"/>
    <property type="match status" value="1"/>
</dbReference>
<evidence type="ECO:0000256" key="3">
    <source>
        <dbReference type="ARBA" id="ARBA00022840"/>
    </source>
</evidence>
<evidence type="ECO:0000256" key="1">
    <source>
        <dbReference type="ARBA" id="ARBA00022741"/>
    </source>
</evidence>
<protein>
    <recommendedName>
        <fullName evidence="8">DEAD/DEAH box helicase</fullName>
    </recommendedName>
</protein>
<gene>
    <name evidence="6" type="ORF">DSM104329_01729</name>
</gene>
<evidence type="ECO:0000313" key="7">
    <source>
        <dbReference type="Proteomes" id="UP001162834"/>
    </source>
</evidence>